<dbReference type="OrthoDB" id="27490at2759"/>
<keyword evidence="3 7" id="KW-0853">WD repeat</keyword>
<accession>A0A507F0A3</accession>
<evidence type="ECO:0000259" key="8">
    <source>
        <dbReference type="Pfam" id="PF08314"/>
    </source>
</evidence>
<organism evidence="9 10">
    <name type="scientific">Chytriomyces confervae</name>
    <dbReference type="NCBI Taxonomy" id="246404"/>
    <lineage>
        <taxon>Eukaryota</taxon>
        <taxon>Fungi</taxon>
        <taxon>Fungi incertae sedis</taxon>
        <taxon>Chytridiomycota</taxon>
        <taxon>Chytridiomycota incertae sedis</taxon>
        <taxon>Chytridiomycetes</taxon>
        <taxon>Chytridiales</taxon>
        <taxon>Chytriomycetaceae</taxon>
        <taxon>Chytriomyces</taxon>
    </lineage>
</organism>
<dbReference type="SUPFAM" id="SSF50978">
    <property type="entry name" value="WD40 repeat-like"/>
    <property type="match status" value="1"/>
</dbReference>
<dbReference type="Proteomes" id="UP000320333">
    <property type="component" value="Unassembled WGS sequence"/>
</dbReference>
<comment type="caution">
    <text evidence="9">The sequence shown here is derived from an EMBL/GenBank/DDBJ whole genome shotgun (WGS) entry which is preliminary data.</text>
</comment>
<dbReference type="GO" id="GO:0015031">
    <property type="term" value="P:protein transport"/>
    <property type="evidence" value="ECO:0007669"/>
    <property type="project" value="UniProtKB-KW"/>
</dbReference>
<dbReference type="PANTHER" id="PTHR15922">
    <property type="entry name" value="NEUROBLASTOMA-AMPLIFIED SEQUENCE"/>
    <property type="match status" value="1"/>
</dbReference>
<gene>
    <name evidence="9" type="ORF">CcCBS67573_g07039</name>
</gene>
<evidence type="ECO:0000256" key="7">
    <source>
        <dbReference type="PROSITE-ProRule" id="PRU00221"/>
    </source>
</evidence>
<comment type="subcellular location">
    <subcellularLocation>
        <location evidence="1">Endoplasmic reticulum</location>
    </subcellularLocation>
</comment>
<dbReference type="PROSITE" id="PS00678">
    <property type="entry name" value="WD_REPEATS_1"/>
    <property type="match status" value="1"/>
</dbReference>
<protein>
    <recommendedName>
        <fullName evidence="8">Sec39 domain-containing protein</fullName>
    </recommendedName>
</protein>
<dbReference type="Gene3D" id="2.130.10.10">
    <property type="entry name" value="YVTN repeat-like/Quinoprotein amine dehydrogenase"/>
    <property type="match status" value="1"/>
</dbReference>
<sequence>MQTILVLDEDNVDELSHRLRDKEEKQTVATALGPRTRLLLSVYAKTQRPIAAHLALSENGRALAAFRGGCIHVHVAENAFASSRVASMGLSNDLALFTRLAWSADACLLAIANYDGSVRILYCPPNANLPLVPMAVIESALSVTIEDDEHKKNEAKSAEFFNPLASLWFNEYADHHTLFTITHSGTLRSYKIVKSWISAEAGSDANATPPPPHLFWRNTIKVNPSVAVENCPIQLCFAAFLGNYVPTVSWAQSGLGGSIILSGLNDAELPCLRIFEPMETSPFFAPRKSPMDQEDEENFVIDITDNASKLIGIPEVGFFENLKDLLSDASAHLFESVKSGIFAKHGSVVFQASMSPTSKSQLLTIDMDGVVGIWDLRSASFVHRFTSADLHSFRASLVTLDPSLTLSENSDIPSVISLSWWTESSIALAFSDGFLCITSVPLATPAIYTGFYTYPEICAVPEKQLFILDSQRIAVETDSDPSSFLSTILTPPSRSLAGLPKTLSIINQSAATTASTSLVTLMSTTPETAVHLRVSINQIESALQICFTQKLSTDIVYKQVYLNQSAGDVDVSLLNRIEDTAWVMQVCFDLDVHSNAKIAREALMIVISKSSSVSVEDVEREVEALFLGEEDQEDEEDMEHVLENGAISKMDLCLHRMRAFKHLDRLDTYEAIRETGAQPIFSVGDSGFVSMFTRFREMDLAYLADWHAACGNPKAVEVLFMRYAAEVSPFRFSILEQFPITMVDGSMSLLPKCDHAKTQERVWWTVRPWRKSDWTETNTSFLELVREVDHDEGNTQTLFSSLRGDAVEFPASAEFISQWYLNMALRIENETCETASALAILEKASSESFSVPGVEGLMSELITLSDILSHHADKVGKLSLNEIWNMPVEEVLRMMLDPVKNQPDQFCARLQSSVIPFLKRRSSSSPLLFQEGASVLDEYILELASEHIWTCARVFYASRLQLPVQEQLLHKTPVALAKLMLDCAYKATPAQDSLDVLHRLRQSLPQLSDLEKSVEHANSMHTTAEDGWDDDFDVEPVPASLTELAQSSSLGDLVKRIALFESHLEAMELLQKYGILATLEYMTSSEFESATSKRLLVIRMARSLLPKQDETNDEDWAVLANDLAYMLNLELFKELDSRAIMKEYLKGILHDGRLTLAKRLLTSNDAVIPPDASEELVIDCAKERFDNADVGDMYRGYLKLAVDCLNILPVTPAIQKQLSLIEASHQVFRMCSSFNVPPPLPIQIRLHPNRLDIISSLVNSAPSPKSLDIRALLDMGRKLHGLEGLSAEQRRVDMSVRGIVANYALDRGDHKFAVKICEEMMGAVMSEGTRAPSKTKTDSTMMMMQRSDDAWLVCVRLIREGRQENISRDFSQRLIGFVLERCEPQGMMEVLDLIRRGNLAAPLGHDGDLTRLKLSDCLDHVHGALTELPNFCKDMNAVVEGDGGLFYRHDFYSHNLSQVKRATGYSFDGDIVKDSERKSYTELYLNIHFVMGCKAAFERRRNQKVDGNESDSNLDLFLLSLAQEHYKCGEVEMAFAILLDVESVSLSDIIHSKQPLNTHLFQLDTLQSFFESVQPNRMNDLLALYCLSIRCLMFLASPSDRGLLVLELLQAPPIEVIRYMDSDFIRRAVAESGEESVPCKCIQLAATYANRTKTSKNDQITRAIVEFTGCNLVEFESNETYRHDTVLSVAKRTNDAGLLDQVLSVSDGFGVSESSLAMEHLVWLFMDSSVSVEALQHGLVRYGGIPADEELRRLTEIRSALAKGEPHKLVTYYSFLSHRFAKNESLSQALQLRCVLEMTFSENEALFGNWDLDAVLAVNYKSEAEMHEFYAAMAKTNMTLDVLMALREFIPRFLSLRYLDIFPDEAELASTNATESLSAEMLVQSLFAPFAKQKLDQADFEYQDVDIMNNEYKDMLAVIDSINFQLFESVTNVFIVGEQAVYAPIALRIELARRMIEQCLGNQAATERQQHLNDALNHVLLIDALYHLHDDITGTSIPVDRIQQFDLAYEDDKSETVNLCMKMVIAGTAPYLVRETCQLLETRIGDETCFEPAQIYSDSILAILGIPRINEHSNAFRSGVETASDALNRMIGSVFRFEYPSDGVHETPSEDAWDTEWESSANSDGIGAFVALIKTQMRDAILHVIDQQRALISAELCLDLISILQKYFEYKDIAQDQIQLSKLEMILQSVWNVEATETEKTVPTDFISLFQKLVEISTTVDHSEGLVQVLEALSLEFLTEMEVKQCHVHVMIVAARVKNFSLVVKLRLSKCLDLERDDENRLLQSLKSHGGDADTEYIKHSLLSKTPEQVVAGCDLLKKTATNGGFLDPDRLLFALAVSNQLTCELASTPSWGLLVEAVTTAISPSDSSRFSESYETLLKAAVLDLIISRQLSRAFDLVVSAFRIPVGLLGASSARYGVLKGYLRRISSGVEVALRVESSSGETVPHFEGVDEGLFWDVILDSIRRSYGNVSEGERVLEALKQVEG</sequence>
<evidence type="ECO:0000313" key="9">
    <source>
        <dbReference type="EMBL" id="TPX68818.1"/>
    </source>
</evidence>
<dbReference type="GO" id="GO:0006890">
    <property type="term" value="P:retrograde vesicle-mediated transport, Golgi to endoplasmic reticulum"/>
    <property type="evidence" value="ECO:0007669"/>
    <property type="project" value="InterPro"/>
</dbReference>
<dbReference type="GO" id="GO:0070939">
    <property type="term" value="C:Dsl1/NZR complex"/>
    <property type="evidence" value="ECO:0007669"/>
    <property type="project" value="TreeGrafter"/>
</dbReference>
<dbReference type="STRING" id="246404.A0A507F0A3"/>
<feature type="repeat" description="WD" evidence="7">
    <location>
        <begin position="342"/>
        <end position="384"/>
    </location>
</feature>
<dbReference type="PANTHER" id="PTHR15922:SF2">
    <property type="entry name" value="NBAS SUBUNIT OF NRZ TETHERING COMPLEX"/>
    <property type="match status" value="1"/>
</dbReference>
<evidence type="ECO:0000256" key="2">
    <source>
        <dbReference type="ARBA" id="ARBA00022448"/>
    </source>
</evidence>
<dbReference type="PROSITE" id="PS50082">
    <property type="entry name" value="WD_REPEATS_2"/>
    <property type="match status" value="1"/>
</dbReference>
<evidence type="ECO:0000256" key="5">
    <source>
        <dbReference type="ARBA" id="ARBA00022824"/>
    </source>
</evidence>
<evidence type="ECO:0000256" key="3">
    <source>
        <dbReference type="ARBA" id="ARBA00022574"/>
    </source>
</evidence>
<dbReference type="InterPro" id="IPR019775">
    <property type="entry name" value="WD40_repeat_CS"/>
</dbReference>
<evidence type="ECO:0000313" key="10">
    <source>
        <dbReference type="Proteomes" id="UP000320333"/>
    </source>
</evidence>
<keyword evidence="10" id="KW-1185">Reference proteome</keyword>
<feature type="domain" description="Sec39" evidence="8">
    <location>
        <begin position="794"/>
        <end position="1354"/>
    </location>
</feature>
<evidence type="ECO:0000256" key="4">
    <source>
        <dbReference type="ARBA" id="ARBA00022737"/>
    </source>
</evidence>
<keyword evidence="6" id="KW-0653">Protein transport</keyword>
<keyword evidence="2" id="KW-0813">Transport</keyword>
<dbReference type="EMBL" id="QEAP01000338">
    <property type="protein sequence ID" value="TPX68818.1"/>
    <property type="molecule type" value="Genomic_DNA"/>
</dbReference>
<proteinExistence type="predicted"/>
<dbReference type="InterPro" id="IPR015943">
    <property type="entry name" value="WD40/YVTN_repeat-like_dom_sf"/>
</dbReference>
<dbReference type="InterPro" id="IPR001680">
    <property type="entry name" value="WD40_rpt"/>
</dbReference>
<keyword evidence="4" id="KW-0677">Repeat</keyword>
<evidence type="ECO:0000256" key="6">
    <source>
        <dbReference type="ARBA" id="ARBA00022927"/>
    </source>
</evidence>
<dbReference type="InterPro" id="IPR036322">
    <property type="entry name" value="WD40_repeat_dom_sf"/>
</dbReference>
<dbReference type="Pfam" id="PF08314">
    <property type="entry name" value="Sec39"/>
    <property type="match status" value="1"/>
</dbReference>
<dbReference type="GO" id="GO:0000149">
    <property type="term" value="F:SNARE binding"/>
    <property type="evidence" value="ECO:0007669"/>
    <property type="project" value="TreeGrafter"/>
</dbReference>
<name>A0A507F0A3_9FUNG</name>
<keyword evidence="5" id="KW-0256">Endoplasmic reticulum</keyword>
<dbReference type="InterPro" id="IPR013244">
    <property type="entry name" value="Sec39_domain"/>
</dbReference>
<evidence type="ECO:0000256" key="1">
    <source>
        <dbReference type="ARBA" id="ARBA00004240"/>
    </source>
</evidence>
<reference evidence="9 10" key="1">
    <citation type="journal article" date="2019" name="Sci. Rep.">
        <title>Comparative genomics of chytrid fungi reveal insights into the obligate biotrophic and pathogenic lifestyle of Synchytrium endobioticum.</title>
        <authorList>
            <person name="van de Vossenberg B.T.L.H."/>
            <person name="Warris S."/>
            <person name="Nguyen H.D.T."/>
            <person name="van Gent-Pelzer M.P.E."/>
            <person name="Joly D.L."/>
            <person name="van de Geest H.C."/>
            <person name="Bonants P.J.M."/>
            <person name="Smith D.S."/>
            <person name="Levesque C.A."/>
            <person name="van der Lee T.A.J."/>
        </authorList>
    </citation>
    <scope>NUCLEOTIDE SEQUENCE [LARGE SCALE GENOMIC DNA]</scope>
    <source>
        <strain evidence="9 10">CBS 675.73</strain>
    </source>
</reference>